<evidence type="ECO:0000256" key="7">
    <source>
        <dbReference type="ARBA" id="ARBA00022840"/>
    </source>
</evidence>
<keyword evidence="5 9" id="KW-0566">Pantothenate biosynthesis</keyword>
<comment type="similarity">
    <text evidence="2 9">Belongs to the pantothenate synthetase family.</text>
</comment>
<dbReference type="GO" id="GO:0005524">
    <property type="term" value="F:ATP binding"/>
    <property type="evidence" value="ECO:0007669"/>
    <property type="project" value="UniProtKB-KW"/>
</dbReference>
<evidence type="ECO:0000256" key="3">
    <source>
        <dbReference type="ARBA" id="ARBA00022490"/>
    </source>
</evidence>
<comment type="subcellular location">
    <subcellularLocation>
        <location evidence="9">Cytoplasm</location>
    </subcellularLocation>
</comment>
<dbReference type="EC" id="6.3.2.1" evidence="9"/>
<dbReference type="InterPro" id="IPR004821">
    <property type="entry name" value="Cyt_trans-like"/>
</dbReference>
<dbReference type="Gene3D" id="3.40.50.620">
    <property type="entry name" value="HUPs"/>
    <property type="match status" value="1"/>
</dbReference>
<evidence type="ECO:0000256" key="1">
    <source>
        <dbReference type="ARBA" id="ARBA00004990"/>
    </source>
</evidence>
<dbReference type="GO" id="GO:0015940">
    <property type="term" value="P:pantothenate biosynthetic process"/>
    <property type="evidence" value="ECO:0007669"/>
    <property type="project" value="UniProtKB-UniRule"/>
</dbReference>
<dbReference type="NCBIfam" id="TIGR00018">
    <property type="entry name" value="panC"/>
    <property type="match status" value="1"/>
</dbReference>
<dbReference type="InterPro" id="IPR014729">
    <property type="entry name" value="Rossmann-like_a/b/a_fold"/>
</dbReference>
<dbReference type="FunFam" id="3.30.1300.10:FF:000001">
    <property type="entry name" value="Pantothenate synthetase"/>
    <property type="match status" value="1"/>
</dbReference>
<dbReference type="NCBIfam" id="TIGR00125">
    <property type="entry name" value="cyt_tran_rel"/>
    <property type="match status" value="1"/>
</dbReference>
<dbReference type="Proteomes" id="UP000189761">
    <property type="component" value="Unassembled WGS sequence"/>
</dbReference>
<comment type="caution">
    <text evidence="10">The sequence shown here is derived from an EMBL/GenBank/DDBJ whole genome shotgun (WGS) entry which is preliminary data.</text>
</comment>
<feature type="binding site" evidence="9">
    <location>
        <begin position="184"/>
        <end position="187"/>
    </location>
    <ligand>
        <name>ATP</name>
        <dbReference type="ChEBI" id="CHEBI:30616"/>
    </ligand>
</feature>
<dbReference type="RefSeq" id="WP_078110641.1">
    <property type="nucleotide sequence ID" value="NZ_BOQX01000002.1"/>
</dbReference>
<evidence type="ECO:0000256" key="6">
    <source>
        <dbReference type="ARBA" id="ARBA00022741"/>
    </source>
</evidence>
<name>A0A8E2LE85_9BACI</name>
<dbReference type="AlphaFoldDB" id="A0A8E2LE85"/>
<comment type="pathway">
    <text evidence="1 9">Cofactor biosynthesis; (R)-pantothenate biosynthesis; (R)-pantothenate from (R)-pantoate and beta-alanine: step 1/1.</text>
</comment>
<dbReference type="Pfam" id="PF02569">
    <property type="entry name" value="Pantoate_ligase"/>
    <property type="match status" value="1"/>
</dbReference>
<evidence type="ECO:0000256" key="8">
    <source>
        <dbReference type="ARBA" id="ARBA00048258"/>
    </source>
</evidence>
<gene>
    <name evidence="9" type="primary">panC</name>
    <name evidence="10" type="ORF">BWZ43_15650</name>
</gene>
<dbReference type="UniPathway" id="UPA00028">
    <property type="reaction ID" value="UER00005"/>
</dbReference>
<dbReference type="InterPro" id="IPR003721">
    <property type="entry name" value="Pantoate_ligase"/>
</dbReference>
<protein>
    <recommendedName>
        <fullName evidence="9">Pantothenate synthetase</fullName>
        <shortName evidence="9">PS</shortName>
        <ecNumber evidence="9">6.3.2.1</ecNumber>
    </recommendedName>
    <alternativeName>
        <fullName evidence="9">Pantoate--beta-alanine ligase</fullName>
    </alternativeName>
    <alternativeName>
        <fullName evidence="9">Pantoate-activating enzyme</fullName>
    </alternativeName>
</protein>
<evidence type="ECO:0000256" key="2">
    <source>
        <dbReference type="ARBA" id="ARBA00009256"/>
    </source>
</evidence>
<feature type="binding site" evidence="9">
    <location>
        <begin position="147"/>
        <end position="150"/>
    </location>
    <ligand>
        <name>ATP</name>
        <dbReference type="ChEBI" id="CHEBI:30616"/>
    </ligand>
</feature>
<dbReference type="PANTHER" id="PTHR21299:SF1">
    <property type="entry name" value="PANTOATE--BETA-ALANINE LIGASE"/>
    <property type="match status" value="1"/>
</dbReference>
<dbReference type="InterPro" id="IPR042176">
    <property type="entry name" value="Pantoate_ligase_C"/>
</dbReference>
<evidence type="ECO:0000313" key="10">
    <source>
        <dbReference type="EMBL" id="OOP67477.1"/>
    </source>
</evidence>
<feature type="binding site" evidence="9">
    <location>
        <position position="153"/>
    </location>
    <ligand>
        <name>(R)-pantoate</name>
        <dbReference type="ChEBI" id="CHEBI:15980"/>
    </ligand>
</feature>
<organism evidence="10 11">
    <name type="scientific">Heyndrickxia oleronia</name>
    <dbReference type="NCBI Taxonomy" id="38875"/>
    <lineage>
        <taxon>Bacteria</taxon>
        <taxon>Bacillati</taxon>
        <taxon>Bacillota</taxon>
        <taxon>Bacilli</taxon>
        <taxon>Bacillales</taxon>
        <taxon>Bacillaceae</taxon>
        <taxon>Heyndrickxia</taxon>
    </lineage>
</organism>
<comment type="miscellaneous">
    <text evidence="9">The reaction proceeds by a bi uni uni bi ping pong mechanism.</text>
</comment>
<keyword evidence="11" id="KW-1185">Reference proteome</keyword>
<evidence type="ECO:0000313" key="11">
    <source>
        <dbReference type="Proteomes" id="UP000189761"/>
    </source>
</evidence>
<feature type="binding site" evidence="9">
    <location>
        <position position="61"/>
    </location>
    <ligand>
        <name>beta-alanine</name>
        <dbReference type="ChEBI" id="CHEBI:57966"/>
    </ligand>
</feature>
<dbReference type="EMBL" id="MTLA01000192">
    <property type="protein sequence ID" value="OOP67477.1"/>
    <property type="molecule type" value="Genomic_DNA"/>
</dbReference>
<reference evidence="10 11" key="1">
    <citation type="submission" date="2017-01" db="EMBL/GenBank/DDBJ databases">
        <title>Draft genome sequence of Bacillus oleronius.</title>
        <authorList>
            <person name="Allam M."/>
        </authorList>
    </citation>
    <scope>NUCLEOTIDE SEQUENCE [LARGE SCALE GENOMIC DNA]</scope>
    <source>
        <strain evidence="10 11">DSM 9356</strain>
    </source>
</reference>
<evidence type="ECO:0000256" key="5">
    <source>
        <dbReference type="ARBA" id="ARBA00022655"/>
    </source>
</evidence>
<dbReference type="SUPFAM" id="SSF52374">
    <property type="entry name" value="Nucleotidylyl transferase"/>
    <property type="match status" value="1"/>
</dbReference>
<feature type="binding site" evidence="9">
    <location>
        <begin position="30"/>
        <end position="37"/>
    </location>
    <ligand>
        <name>ATP</name>
        <dbReference type="ChEBI" id="CHEBI:30616"/>
    </ligand>
</feature>
<proteinExistence type="inferred from homology"/>
<feature type="active site" description="Proton donor" evidence="9">
    <location>
        <position position="37"/>
    </location>
</feature>
<dbReference type="HAMAP" id="MF_00158">
    <property type="entry name" value="PanC"/>
    <property type="match status" value="1"/>
</dbReference>
<comment type="catalytic activity">
    <reaction evidence="8 9">
        <text>(R)-pantoate + beta-alanine + ATP = (R)-pantothenate + AMP + diphosphate + H(+)</text>
        <dbReference type="Rhea" id="RHEA:10912"/>
        <dbReference type="ChEBI" id="CHEBI:15378"/>
        <dbReference type="ChEBI" id="CHEBI:15980"/>
        <dbReference type="ChEBI" id="CHEBI:29032"/>
        <dbReference type="ChEBI" id="CHEBI:30616"/>
        <dbReference type="ChEBI" id="CHEBI:33019"/>
        <dbReference type="ChEBI" id="CHEBI:57966"/>
        <dbReference type="ChEBI" id="CHEBI:456215"/>
        <dbReference type="EC" id="6.3.2.1"/>
    </reaction>
</comment>
<dbReference type="FunFam" id="3.40.50.620:FF:000013">
    <property type="entry name" value="Pantothenate synthetase"/>
    <property type="match status" value="1"/>
</dbReference>
<dbReference type="GO" id="GO:0005829">
    <property type="term" value="C:cytosol"/>
    <property type="evidence" value="ECO:0007669"/>
    <property type="project" value="TreeGrafter"/>
</dbReference>
<keyword evidence="4 9" id="KW-0436">Ligase</keyword>
<keyword evidence="7 9" id="KW-0067">ATP-binding</keyword>
<sequence length="282" mass="31737">MKLVTDRTTISKIVKQHRQNHESIGFVPTMGYLHEGHLALVEKAKEQNDIVIMSIFVNPTQFGPNEDFDSYPRDLAHDQRLAEAAGVDYIFAPSVEEMYPNKMNNQITVVERAGVLCGRSRPGHFDGVVTILLKLFSLIMPERAYFGKKDAQQIAVIDGLVQDFFLPIQIIAVETNRELDGLAKSSRNVFLSDSERVEAKELYKSLTKAKTAINSGEKSKKRIIEMVIDHLQLNTSGEIDYVEIYSYPSLKALDVIEGKVIIAIAVKFSKARLIDNLILDVR</sequence>
<dbReference type="Gene3D" id="3.30.1300.10">
    <property type="entry name" value="Pantoate-beta-alanine ligase, C-terminal domain"/>
    <property type="match status" value="1"/>
</dbReference>
<feature type="binding site" evidence="9">
    <location>
        <position position="61"/>
    </location>
    <ligand>
        <name>(R)-pantoate</name>
        <dbReference type="ChEBI" id="CHEBI:15980"/>
    </ligand>
</feature>
<evidence type="ECO:0000256" key="4">
    <source>
        <dbReference type="ARBA" id="ARBA00022598"/>
    </source>
</evidence>
<dbReference type="GO" id="GO:0004592">
    <property type="term" value="F:pantoate-beta-alanine ligase activity"/>
    <property type="evidence" value="ECO:0007669"/>
    <property type="project" value="UniProtKB-UniRule"/>
</dbReference>
<dbReference type="CDD" id="cd00560">
    <property type="entry name" value="PanC"/>
    <property type="match status" value="1"/>
</dbReference>
<keyword evidence="6 9" id="KW-0547">Nucleotide-binding</keyword>
<keyword evidence="3 9" id="KW-0963">Cytoplasm</keyword>
<dbReference type="PANTHER" id="PTHR21299">
    <property type="entry name" value="CYTIDYLATE KINASE/PANTOATE-BETA-ALANINE LIGASE"/>
    <property type="match status" value="1"/>
</dbReference>
<dbReference type="GeneID" id="79866828"/>
<comment type="caution">
    <text evidence="9">Lacks conserved residue(s) required for the propagation of feature annotation.</text>
</comment>
<comment type="function">
    <text evidence="9">Catalyzes the condensation of pantoate with beta-alanine in an ATP-dependent reaction via a pantoyl-adenylate intermediate.</text>
</comment>
<accession>A0A8E2LE85</accession>
<evidence type="ECO:0000256" key="9">
    <source>
        <dbReference type="HAMAP-Rule" id="MF_00158"/>
    </source>
</evidence>
<comment type="subunit">
    <text evidence="9">Homodimer.</text>
</comment>